<evidence type="ECO:0000256" key="2">
    <source>
        <dbReference type="ARBA" id="ARBA00004236"/>
    </source>
</evidence>
<keyword evidence="15" id="KW-0832">Ubl conjugation</keyword>
<dbReference type="AlphaFoldDB" id="A0AAW1ZN10"/>
<comment type="similarity">
    <text evidence="5">Belongs to the arrestin family.</text>
</comment>
<feature type="repeat" description="WD" evidence="27">
    <location>
        <begin position="347"/>
        <end position="388"/>
    </location>
</feature>
<feature type="domain" description="Arrestin C-terminal-like" evidence="29">
    <location>
        <begin position="929"/>
        <end position="1084"/>
    </location>
</feature>
<evidence type="ECO:0000256" key="13">
    <source>
        <dbReference type="ARBA" id="ARBA00022700"/>
    </source>
</evidence>
<comment type="subcellular location">
    <subcellularLocation>
        <location evidence="2">Cell membrane</location>
    </subcellularLocation>
    <subcellularLocation>
        <location evidence="24">Cell projection</location>
        <location evidence="24">Pseudopodium</location>
    </subcellularLocation>
    <subcellularLocation>
        <location evidence="3">Cytoplasmic vesicle</location>
    </subcellularLocation>
    <subcellularLocation>
        <location evidence="4">Membrane</location>
        <location evidence="4">Clathrin-coated pit</location>
    </subcellularLocation>
    <subcellularLocation>
        <location evidence="1">Nucleus</location>
    </subcellularLocation>
</comment>
<evidence type="ECO:0000256" key="10">
    <source>
        <dbReference type="ARBA" id="ARBA00022553"/>
    </source>
</evidence>
<dbReference type="Gene3D" id="2.60.40.640">
    <property type="match status" value="1"/>
</dbReference>
<proteinExistence type="inferred from homology"/>
<dbReference type="InterPro" id="IPR011021">
    <property type="entry name" value="Arrestin-like_N"/>
</dbReference>
<dbReference type="SMART" id="SM01017">
    <property type="entry name" value="Arrestin_C"/>
    <property type="match status" value="1"/>
</dbReference>
<dbReference type="FunFam" id="2.60.40.840:FF:000001">
    <property type="entry name" value="beta-arrestin-1 isoform X1"/>
    <property type="match status" value="1"/>
</dbReference>
<evidence type="ECO:0000256" key="8">
    <source>
        <dbReference type="ARBA" id="ARBA00022475"/>
    </source>
</evidence>
<evidence type="ECO:0000256" key="14">
    <source>
        <dbReference type="ARBA" id="ARBA00022737"/>
    </source>
</evidence>
<dbReference type="GO" id="GO:0002031">
    <property type="term" value="P:G protein-coupled receptor internalization"/>
    <property type="evidence" value="ECO:0007669"/>
    <property type="project" value="TreeGrafter"/>
</dbReference>
<dbReference type="SUPFAM" id="SSF50978">
    <property type="entry name" value="WD40 repeat-like"/>
    <property type="match status" value="1"/>
</dbReference>
<dbReference type="EMBL" id="JAWDJR010000015">
    <property type="protein sequence ID" value="KAK9962721.1"/>
    <property type="molecule type" value="Genomic_DNA"/>
</dbReference>
<evidence type="ECO:0000256" key="25">
    <source>
        <dbReference type="ARBA" id="ARBA00040111"/>
    </source>
</evidence>
<dbReference type="InterPro" id="IPR020472">
    <property type="entry name" value="WD40_PAC1"/>
</dbReference>
<evidence type="ECO:0000256" key="20">
    <source>
        <dbReference type="ARBA" id="ARBA00023176"/>
    </source>
</evidence>
<keyword evidence="7" id="KW-0813">Transport</keyword>
<evidence type="ECO:0000256" key="27">
    <source>
        <dbReference type="PROSITE-ProRule" id="PRU00221"/>
    </source>
</evidence>
<dbReference type="PROSITE" id="PS50294">
    <property type="entry name" value="WD_REPEATS_REGION"/>
    <property type="match status" value="3"/>
</dbReference>
<dbReference type="InterPro" id="IPR013923">
    <property type="entry name" value="Autophagy-rel_prot_16_dom"/>
</dbReference>
<dbReference type="Pfam" id="PF00339">
    <property type="entry name" value="Arrestin_N"/>
    <property type="match status" value="1"/>
</dbReference>
<evidence type="ECO:0000256" key="9">
    <source>
        <dbReference type="ARBA" id="ARBA00022490"/>
    </source>
</evidence>
<dbReference type="Proteomes" id="UP001479290">
    <property type="component" value="Unassembled WGS sequence"/>
</dbReference>
<evidence type="ECO:0000256" key="12">
    <source>
        <dbReference type="ARBA" id="ARBA00022606"/>
    </source>
</evidence>
<keyword evidence="12" id="KW-0716">Sensory transduction</keyword>
<dbReference type="InterPro" id="IPR014753">
    <property type="entry name" value="Arrestin_N"/>
</dbReference>
<dbReference type="InterPro" id="IPR000698">
    <property type="entry name" value="Arrestin"/>
</dbReference>
<dbReference type="GO" id="GO:0031410">
    <property type="term" value="C:cytoplasmic vesicle"/>
    <property type="evidence" value="ECO:0007669"/>
    <property type="project" value="UniProtKB-SubCell"/>
</dbReference>
<evidence type="ECO:0000256" key="4">
    <source>
        <dbReference type="ARBA" id="ARBA00004600"/>
    </source>
</evidence>
<reference evidence="30 31" key="1">
    <citation type="submission" date="2024-05" db="EMBL/GenBank/DDBJ databases">
        <title>A high-quality chromosomal-level genome assembly of Topmouth culter (Culter alburnus).</title>
        <authorList>
            <person name="Zhao H."/>
        </authorList>
    </citation>
    <scope>NUCLEOTIDE SEQUENCE [LARGE SCALE GENOMIC DNA]</scope>
    <source>
        <strain evidence="30">CATC2023</strain>
        <tissue evidence="30">Muscle</tissue>
    </source>
</reference>
<dbReference type="Gene3D" id="2.130.10.10">
    <property type="entry name" value="YVTN repeat-like/Quinoprotein amine dehydrogenase"/>
    <property type="match status" value="1"/>
</dbReference>
<dbReference type="PROSITE" id="PS00295">
    <property type="entry name" value="ARRESTINS"/>
    <property type="match status" value="1"/>
</dbReference>
<dbReference type="Pfam" id="PF08614">
    <property type="entry name" value="ATG16"/>
    <property type="match status" value="1"/>
</dbReference>
<dbReference type="GO" id="GO:0031143">
    <property type="term" value="C:pseudopodium"/>
    <property type="evidence" value="ECO:0007669"/>
    <property type="project" value="UniProtKB-SubCell"/>
</dbReference>
<keyword evidence="20" id="KW-0168">Coated pit</keyword>
<name>A0AAW1ZN10_CULAL</name>
<dbReference type="InterPro" id="IPR036322">
    <property type="entry name" value="WD40_repeat_dom_sf"/>
</dbReference>
<dbReference type="Gene3D" id="2.60.40.840">
    <property type="match status" value="1"/>
</dbReference>
<keyword evidence="8" id="KW-1003">Cell membrane</keyword>
<keyword evidence="23" id="KW-0968">Cytoplasmic vesicle</keyword>
<evidence type="ECO:0000256" key="18">
    <source>
        <dbReference type="ARBA" id="ARBA00023136"/>
    </source>
</evidence>
<evidence type="ECO:0000256" key="23">
    <source>
        <dbReference type="ARBA" id="ARBA00023329"/>
    </source>
</evidence>
<dbReference type="PANTHER" id="PTHR11792">
    <property type="entry name" value="ARRESTIN"/>
    <property type="match status" value="1"/>
</dbReference>
<dbReference type="PRINTS" id="PR00320">
    <property type="entry name" value="GPROTEINBRPT"/>
</dbReference>
<dbReference type="InterPro" id="IPR011022">
    <property type="entry name" value="Arrestin_C-like"/>
</dbReference>
<keyword evidence="17" id="KW-0805">Transcription regulation</keyword>
<dbReference type="InterPro" id="IPR014752">
    <property type="entry name" value="Arrestin-like_C"/>
</dbReference>
<accession>A0AAW1ZN10</accession>
<organism evidence="30 31">
    <name type="scientific">Culter alburnus</name>
    <name type="common">Topmouth culter</name>
    <dbReference type="NCBI Taxonomy" id="194366"/>
    <lineage>
        <taxon>Eukaryota</taxon>
        <taxon>Metazoa</taxon>
        <taxon>Chordata</taxon>
        <taxon>Craniata</taxon>
        <taxon>Vertebrata</taxon>
        <taxon>Euteleostomi</taxon>
        <taxon>Actinopterygii</taxon>
        <taxon>Neopterygii</taxon>
        <taxon>Teleostei</taxon>
        <taxon>Ostariophysi</taxon>
        <taxon>Cypriniformes</taxon>
        <taxon>Xenocyprididae</taxon>
        <taxon>Xenocypridinae</taxon>
        <taxon>Culter</taxon>
    </lineage>
</organism>
<dbReference type="GO" id="GO:0045746">
    <property type="term" value="P:negative regulation of Notch signaling pathway"/>
    <property type="evidence" value="ECO:0007669"/>
    <property type="project" value="TreeGrafter"/>
</dbReference>
<keyword evidence="16" id="KW-0653">Protein transport</keyword>
<evidence type="ECO:0000256" key="24">
    <source>
        <dbReference type="ARBA" id="ARBA00037818"/>
    </source>
</evidence>
<evidence type="ECO:0000313" key="31">
    <source>
        <dbReference type="Proteomes" id="UP001479290"/>
    </source>
</evidence>
<evidence type="ECO:0000256" key="3">
    <source>
        <dbReference type="ARBA" id="ARBA00004541"/>
    </source>
</evidence>
<comment type="caution">
    <text evidence="30">The sequence shown here is derived from an EMBL/GenBank/DDBJ whole genome shotgun (WGS) entry which is preliminary data.</text>
</comment>
<sequence length="1146" mass="128412">MIMAASQRARNSELKQSETWKRHIIRQLKNRNRTQTSVFQDIIESYHSLLEKSKQRALITKGILGSGSRPSVVPSSEDSLTSLKTTTGELAYQVVELQQRLQIKEVTLDEQHTKLYEVQKHLSVLASEHRVLQDRVAEVQTGNQLLKQKYDSLLEQHQNMERTYRQEKLHSSEILENMIQLKQQAAARMNHRNEKRVRARAASLHKELQMAASKNVDINEDSGNVSPSKPSSPKCVTAERVERSHGPLFRSASATSPRIISSIRGLFERKIRGKSVCRSEEDLFIPLGVCLVARVPTKAIFTLDAHELGINAVRFSTSSNLLATGGTDRVIKLWDIEAGTLQNRGTLDGSNEGITSIEFDPTGTRILAASYDKSALFWRLEDSVPKVTLTGHSRKVTAAKFKYSQRQVVTGSADRTVKIWDLQRAACIQTIEVLSFCSDVVCSEYLIISSHYDRKIRFWDSRAATCTQEVPLQGRGTSLDLCPNHRQLLSCSRDDILQLVDLRKSNDRVAFRAEGFKCGSDSTKAIFSPDGSFLAAGSADGAVYIWNVNTGNLEKRLPEMHSAPISAVAWSLSGEYVCQDVMPRRQCARSFHSDGELRISSPTHLSSRTHTLTHPERRGDGEDISVRERETQRKGGTPKSEHHRKAVKNQRLLLVLFGNAGFLLASGSGDAPVIGFIWKERCLSDSGAITQRSKFPFFQSLSLHPSVLLLPSRQTLSSFSHELKSFSGTCRTQILAMGDKGTRVFKKASPNGKLTVYLGKRDFVDHVDLVEPVDGVVLIDPEYLKERKVFVTLTCAFRYGREDLDVLGLTFRKDLFVANIQAFPPVPEEKKSLTRLQERLIKKLGEHAYPFTFEIPPNLPCSVTLQPGPEDTGKACGVDFEVKAFCAENVEEKIHKRNSVRLVIRKVQYAPEKPGPQPMAETTRQFLMSDKPLHLEASLDKEIYYHGEPISVNVHVTNNTNKTVKKIKISVRQYADICLFNTAQYKCPVATEESDDIVAPSATFCKVYTLTPFLANNREKRGLALDGKLKHEDTNLASSTLLREGANKEILGIIVSYKVKVKLVVSRGGDVAVELPFTLMHPKPLEESIYRDAPENDAPIDTNLIEFDTNDDDIIFEDFARQRLIGAKDDKDEDEEGADSPKLNDR</sequence>
<feature type="repeat" description="WD" evidence="27">
    <location>
        <begin position="389"/>
        <end position="430"/>
    </location>
</feature>
<dbReference type="Pfam" id="PF02752">
    <property type="entry name" value="Arrestin_C"/>
    <property type="match status" value="1"/>
</dbReference>
<feature type="region of interest" description="Disordered" evidence="28">
    <location>
        <begin position="598"/>
        <end position="645"/>
    </location>
</feature>
<evidence type="ECO:0000256" key="16">
    <source>
        <dbReference type="ARBA" id="ARBA00022927"/>
    </source>
</evidence>
<keyword evidence="19" id="KW-0804">Transcription</keyword>
<comment type="similarity">
    <text evidence="6">Belongs to the WD repeat ATG16 family.</text>
</comment>
<keyword evidence="11 27" id="KW-0853">WD repeat</keyword>
<evidence type="ECO:0000256" key="5">
    <source>
        <dbReference type="ARBA" id="ARBA00005298"/>
    </source>
</evidence>
<dbReference type="FunFam" id="2.60.40.640:FF:000003">
    <property type="entry name" value="beta-arrestin-1 isoform X1"/>
    <property type="match status" value="1"/>
</dbReference>
<evidence type="ECO:0000256" key="17">
    <source>
        <dbReference type="ARBA" id="ARBA00023015"/>
    </source>
</evidence>
<dbReference type="GO" id="GO:0005634">
    <property type="term" value="C:nucleus"/>
    <property type="evidence" value="ECO:0007669"/>
    <property type="project" value="UniProtKB-SubCell"/>
</dbReference>
<keyword evidence="21" id="KW-0539">Nucleus</keyword>
<keyword evidence="31" id="KW-1185">Reference proteome</keyword>
<feature type="repeat" description="WD" evidence="27">
    <location>
        <begin position="303"/>
        <end position="344"/>
    </location>
</feature>
<evidence type="ECO:0000256" key="21">
    <source>
        <dbReference type="ARBA" id="ARBA00023242"/>
    </source>
</evidence>
<evidence type="ECO:0000259" key="29">
    <source>
        <dbReference type="SMART" id="SM01017"/>
    </source>
</evidence>
<dbReference type="PANTHER" id="PTHR11792:SF22">
    <property type="entry name" value="BETA-ARRESTIN-1"/>
    <property type="match status" value="1"/>
</dbReference>
<evidence type="ECO:0000256" key="19">
    <source>
        <dbReference type="ARBA" id="ARBA00023163"/>
    </source>
</evidence>
<evidence type="ECO:0000313" key="30">
    <source>
        <dbReference type="EMBL" id="KAK9962721.1"/>
    </source>
</evidence>
<dbReference type="PRINTS" id="PR00309">
    <property type="entry name" value="ARRESTIN"/>
</dbReference>
<keyword evidence="9" id="KW-0963">Cytoplasm</keyword>
<dbReference type="PROSITE" id="PS50082">
    <property type="entry name" value="WD_REPEATS_2"/>
    <property type="match status" value="4"/>
</dbReference>
<evidence type="ECO:0000256" key="1">
    <source>
        <dbReference type="ARBA" id="ARBA00004123"/>
    </source>
</evidence>
<keyword evidence="10" id="KW-0597">Phosphoprotein</keyword>
<evidence type="ECO:0000256" key="26">
    <source>
        <dbReference type="ARBA" id="ARBA00042806"/>
    </source>
</evidence>
<keyword evidence="14" id="KW-0677">Repeat</keyword>
<dbReference type="GO" id="GO:0015031">
    <property type="term" value="P:protein transport"/>
    <property type="evidence" value="ECO:0007669"/>
    <property type="project" value="UniProtKB-KW"/>
</dbReference>
<evidence type="ECO:0000256" key="7">
    <source>
        <dbReference type="ARBA" id="ARBA00022448"/>
    </source>
</evidence>
<dbReference type="InterPro" id="IPR014756">
    <property type="entry name" value="Ig_E-set"/>
</dbReference>
<dbReference type="PROSITE" id="PS00678">
    <property type="entry name" value="WD_REPEATS_1"/>
    <property type="match status" value="3"/>
</dbReference>
<feature type="compositionally biased region" description="Low complexity" evidence="28">
    <location>
        <begin position="600"/>
        <end position="612"/>
    </location>
</feature>
<dbReference type="GO" id="GO:0005886">
    <property type="term" value="C:plasma membrane"/>
    <property type="evidence" value="ECO:0007669"/>
    <property type="project" value="UniProtKB-SubCell"/>
</dbReference>
<evidence type="ECO:0000256" key="11">
    <source>
        <dbReference type="ARBA" id="ARBA00022574"/>
    </source>
</evidence>
<evidence type="ECO:0000256" key="15">
    <source>
        <dbReference type="ARBA" id="ARBA00022843"/>
    </source>
</evidence>
<dbReference type="InterPro" id="IPR001680">
    <property type="entry name" value="WD40_rpt"/>
</dbReference>
<keyword evidence="13" id="KW-0734">Signal transduction inhibitor</keyword>
<protein>
    <recommendedName>
        <fullName evidence="25">Beta-arrestin-1</fullName>
    </recommendedName>
    <alternativeName>
        <fullName evidence="26">Arrestin beta-1</fullName>
    </alternativeName>
</protein>
<dbReference type="SUPFAM" id="SSF81296">
    <property type="entry name" value="E set domains"/>
    <property type="match status" value="2"/>
</dbReference>
<keyword evidence="22" id="KW-0966">Cell projection</keyword>
<dbReference type="Pfam" id="PF00400">
    <property type="entry name" value="WD40"/>
    <property type="match status" value="4"/>
</dbReference>
<feature type="region of interest" description="Disordered" evidence="28">
    <location>
        <begin position="1126"/>
        <end position="1146"/>
    </location>
</feature>
<dbReference type="CDD" id="cd00200">
    <property type="entry name" value="WD40"/>
    <property type="match status" value="1"/>
</dbReference>
<feature type="repeat" description="WD" evidence="27">
    <location>
        <begin position="527"/>
        <end position="556"/>
    </location>
</feature>
<dbReference type="GO" id="GO:0005905">
    <property type="term" value="C:clathrin-coated pit"/>
    <property type="evidence" value="ECO:0007669"/>
    <property type="project" value="UniProtKB-SubCell"/>
</dbReference>
<dbReference type="InterPro" id="IPR017864">
    <property type="entry name" value="Arrestin_CS"/>
</dbReference>
<feature type="compositionally biased region" description="Basic and acidic residues" evidence="28">
    <location>
        <begin position="613"/>
        <end position="633"/>
    </location>
</feature>
<dbReference type="GO" id="GO:0001664">
    <property type="term" value="F:G protein-coupled receptor binding"/>
    <property type="evidence" value="ECO:0007669"/>
    <property type="project" value="TreeGrafter"/>
</dbReference>
<evidence type="ECO:0000256" key="6">
    <source>
        <dbReference type="ARBA" id="ARBA00009271"/>
    </source>
</evidence>
<dbReference type="GO" id="GO:0007165">
    <property type="term" value="P:signal transduction"/>
    <property type="evidence" value="ECO:0007669"/>
    <property type="project" value="InterPro"/>
</dbReference>
<keyword evidence="18" id="KW-0472">Membrane</keyword>
<dbReference type="GO" id="GO:0007399">
    <property type="term" value="P:nervous system development"/>
    <property type="evidence" value="ECO:0007669"/>
    <property type="project" value="UniProtKB-ARBA"/>
</dbReference>
<gene>
    <name evidence="30" type="ORF">ABG768_008075</name>
</gene>
<evidence type="ECO:0000256" key="22">
    <source>
        <dbReference type="ARBA" id="ARBA00023273"/>
    </source>
</evidence>
<dbReference type="SMART" id="SM00320">
    <property type="entry name" value="WD40"/>
    <property type="match status" value="6"/>
</dbReference>
<dbReference type="InterPro" id="IPR015943">
    <property type="entry name" value="WD40/YVTN_repeat-like_dom_sf"/>
</dbReference>
<dbReference type="InterPro" id="IPR019775">
    <property type="entry name" value="WD40_repeat_CS"/>
</dbReference>
<evidence type="ECO:0000256" key="28">
    <source>
        <dbReference type="SAM" id="MobiDB-lite"/>
    </source>
</evidence>